<sequence>MDPLELNKDAEIVDNDLTQQPDQTNPQVTEELPVNEPAKTVQPEDEAETTVTPEVAASETVEPKEEAVADVVSEEEVVSEEKEKQVVPESKSLDLQAFSREELVAHLKQLLTLEIETIKDEVEHIKLLFYKKLKADNEESKKVFLESGGEEHDYKPVKDGLDEELKTLLNEYKTKKAALIAKMEADKENNLIQKQHILDRMKVLVESNDDVSSHINEFRELQKKWKSIGQVPQEHVNELWKSYATCQESFWDLIKINNELREYDFKKNLELKTTICEAAERLDEEADVISAFHQLQKLHDEWRETGPVAREFREEIWNRFKAASAVINRKHQGHFDEIRKIEEDNLIAKTALCEKIEAFDFASLNSYKAWDEATKTIMGWQEEWRTIGFAPRKSNHKIFDRYRAACDAFFNAKAEFYKASKNVLSDNLEKKKALCEQAEKLKDSTEWKETSETLIRLQKEWKTIGPVAKKYSDEVWKRFISACDYFFEQKQKNTSGQRTEELENLAKKKDLIAKINELDIVTDKTPADVLTMLREYIAQWNEVGHVPFRDKDKIYKEYRSAVDKMFEKLNVDANQRRLDTFKSNLKDMSTKGENKLLREREKLMRAYEHLKSEIATYENNIGFLTSTNKKGSGLIREMERKIEALKEEAGLIEQKINLIEESL</sequence>
<proteinExistence type="predicted"/>
<protein>
    <recommendedName>
        <fullName evidence="4">DUF349 domain-containing protein</fullName>
    </recommendedName>
</protein>
<accession>A0A644W109</accession>
<feature type="compositionally biased region" description="Basic and acidic residues" evidence="2">
    <location>
        <begin position="1"/>
        <end position="11"/>
    </location>
</feature>
<keyword evidence="1" id="KW-0175">Coiled coil</keyword>
<name>A0A644W109_9ZZZZ</name>
<evidence type="ECO:0000313" key="3">
    <source>
        <dbReference type="EMBL" id="MPL97371.1"/>
    </source>
</evidence>
<dbReference type="InterPro" id="IPR007139">
    <property type="entry name" value="DUF349"/>
</dbReference>
<reference evidence="3" key="1">
    <citation type="submission" date="2019-08" db="EMBL/GenBank/DDBJ databases">
        <authorList>
            <person name="Kucharzyk K."/>
            <person name="Murdoch R.W."/>
            <person name="Higgins S."/>
            <person name="Loffler F."/>
        </authorList>
    </citation>
    <scope>NUCLEOTIDE SEQUENCE</scope>
</reference>
<feature type="coiled-coil region" evidence="1">
    <location>
        <begin position="593"/>
        <end position="662"/>
    </location>
</feature>
<gene>
    <name evidence="3" type="ORF">SDC9_43561</name>
</gene>
<evidence type="ECO:0008006" key="4">
    <source>
        <dbReference type="Google" id="ProtNLM"/>
    </source>
</evidence>
<dbReference type="EMBL" id="VSSQ01000552">
    <property type="protein sequence ID" value="MPL97371.1"/>
    <property type="molecule type" value="Genomic_DNA"/>
</dbReference>
<feature type="compositionally biased region" description="Polar residues" evidence="2">
    <location>
        <begin position="16"/>
        <end position="28"/>
    </location>
</feature>
<feature type="coiled-coil region" evidence="1">
    <location>
        <begin position="158"/>
        <end position="189"/>
    </location>
</feature>
<evidence type="ECO:0000256" key="2">
    <source>
        <dbReference type="SAM" id="MobiDB-lite"/>
    </source>
</evidence>
<comment type="caution">
    <text evidence="3">The sequence shown here is derived from an EMBL/GenBank/DDBJ whole genome shotgun (WGS) entry which is preliminary data.</text>
</comment>
<evidence type="ECO:0000256" key="1">
    <source>
        <dbReference type="SAM" id="Coils"/>
    </source>
</evidence>
<feature type="region of interest" description="Disordered" evidence="2">
    <location>
        <begin position="1"/>
        <end position="85"/>
    </location>
</feature>
<dbReference type="Pfam" id="PF03993">
    <property type="entry name" value="DUF349"/>
    <property type="match status" value="5"/>
</dbReference>
<organism evidence="3">
    <name type="scientific">bioreactor metagenome</name>
    <dbReference type="NCBI Taxonomy" id="1076179"/>
    <lineage>
        <taxon>unclassified sequences</taxon>
        <taxon>metagenomes</taxon>
        <taxon>ecological metagenomes</taxon>
    </lineage>
</organism>
<dbReference type="AlphaFoldDB" id="A0A644W109"/>